<protein>
    <submittedName>
        <fullName evidence="1">Uncharacterized protein</fullName>
    </submittedName>
</protein>
<sequence>MDKKNNVKRRIQRLATQIIDFNPNTEKTKETQKKCIFKENKSSLRRTSSCSDEINRKIATILNENKKIIQKNSLSELQYEKKERQFNFNELVNKFKNMENKCKQTKRYRDPKTEKKTENIQKQEEIVKDLSTNNQTHIFREIHTRIIERQYNFKHLITLFNK</sequence>
<reference evidence="1 2" key="1">
    <citation type="journal article" date="2020" name="Genome Biol. Evol.">
        <title>Comparative genomics of strictly vertically transmitted, feminizing microsporidia endosymbionts of amphipod crustaceans.</title>
        <authorList>
            <person name="Cormier A."/>
            <person name="Chebbi M.A."/>
            <person name="Giraud I."/>
            <person name="Wattier R."/>
            <person name="Teixeira M."/>
            <person name="Gilbert C."/>
            <person name="Rigaud T."/>
            <person name="Cordaux R."/>
        </authorList>
    </citation>
    <scope>NUCLEOTIDE SEQUENCE [LARGE SCALE GENOMIC DNA]</scope>
    <source>
        <strain evidence="1 2">Ou3-Ou53</strain>
    </source>
</reference>
<organism evidence="1 2">
    <name type="scientific">Nosema granulosis</name>
    <dbReference type="NCBI Taxonomy" id="83296"/>
    <lineage>
        <taxon>Eukaryota</taxon>
        <taxon>Fungi</taxon>
        <taxon>Fungi incertae sedis</taxon>
        <taxon>Microsporidia</taxon>
        <taxon>Nosematidae</taxon>
        <taxon>Nosema</taxon>
    </lineage>
</organism>
<proteinExistence type="predicted"/>
<keyword evidence="2" id="KW-1185">Reference proteome</keyword>
<dbReference type="EMBL" id="SBJO01000061">
    <property type="protein sequence ID" value="KAF9763701.1"/>
    <property type="molecule type" value="Genomic_DNA"/>
</dbReference>
<comment type="caution">
    <text evidence="1">The sequence shown here is derived from an EMBL/GenBank/DDBJ whole genome shotgun (WGS) entry which is preliminary data.</text>
</comment>
<dbReference type="Proteomes" id="UP000740883">
    <property type="component" value="Unassembled WGS sequence"/>
</dbReference>
<accession>A0A9P6GZM0</accession>
<dbReference type="AlphaFoldDB" id="A0A9P6GZM0"/>
<name>A0A9P6GZM0_9MICR</name>
<evidence type="ECO:0000313" key="2">
    <source>
        <dbReference type="Proteomes" id="UP000740883"/>
    </source>
</evidence>
<evidence type="ECO:0000313" key="1">
    <source>
        <dbReference type="EMBL" id="KAF9763701.1"/>
    </source>
</evidence>
<gene>
    <name evidence="1" type="ORF">NGRA_1118</name>
</gene>